<protein>
    <submittedName>
        <fullName evidence="2">Uncharacterized protein</fullName>
    </submittedName>
</protein>
<feature type="compositionally biased region" description="Low complexity" evidence="1">
    <location>
        <begin position="87"/>
        <end position="105"/>
    </location>
</feature>
<dbReference type="EMBL" id="BRYB01000253">
    <property type="protein sequence ID" value="GMI26374.1"/>
    <property type="molecule type" value="Genomic_DNA"/>
</dbReference>
<evidence type="ECO:0000313" key="3">
    <source>
        <dbReference type="Proteomes" id="UP001165060"/>
    </source>
</evidence>
<dbReference type="Proteomes" id="UP001165060">
    <property type="component" value="Unassembled WGS sequence"/>
</dbReference>
<sequence>MVSDRAIKEMGEAGVIEMIAGATFGRLVKLLPDAPELPGIEAALAERREREGAGKKKKKRKDKEEEAGKGGGGEGKKRRKPEGGAGPAAPLAAAAAGAAEQAAAGSKTIASMFHKTEEGFQDANSNFSCTPGRRF</sequence>
<accession>A0ABQ6MHC2</accession>
<proteinExistence type="predicted"/>
<name>A0ABQ6MHC2_9STRA</name>
<feature type="region of interest" description="Disordered" evidence="1">
    <location>
        <begin position="42"/>
        <end position="105"/>
    </location>
</feature>
<evidence type="ECO:0000256" key="1">
    <source>
        <dbReference type="SAM" id="MobiDB-lite"/>
    </source>
</evidence>
<keyword evidence="3" id="KW-1185">Reference proteome</keyword>
<gene>
    <name evidence="2" type="ORF">TeGR_g6728</name>
</gene>
<comment type="caution">
    <text evidence="2">The sequence shown here is derived from an EMBL/GenBank/DDBJ whole genome shotgun (WGS) entry which is preliminary data.</text>
</comment>
<feature type="compositionally biased region" description="Basic and acidic residues" evidence="1">
    <location>
        <begin position="44"/>
        <end position="54"/>
    </location>
</feature>
<reference evidence="2 3" key="1">
    <citation type="journal article" date="2023" name="Commun. Biol.">
        <title>Genome analysis of Parmales, the sister group of diatoms, reveals the evolutionary specialization of diatoms from phago-mixotrophs to photoautotrophs.</title>
        <authorList>
            <person name="Ban H."/>
            <person name="Sato S."/>
            <person name="Yoshikawa S."/>
            <person name="Yamada K."/>
            <person name="Nakamura Y."/>
            <person name="Ichinomiya M."/>
            <person name="Sato N."/>
            <person name="Blanc-Mathieu R."/>
            <person name="Endo H."/>
            <person name="Kuwata A."/>
            <person name="Ogata H."/>
        </authorList>
    </citation>
    <scope>NUCLEOTIDE SEQUENCE [LARGE SCALE GENOMIC DNA]</scope>
</reference>
<evidence type="ECO:0000313" key="2">
    <source>
        <dbReference type="EMBL" id="GMI26374.1"/>
    </source>
</evidence>
<organism evidence="2 3">
    <name type="scientific">Tetraparma gracilis</name>
    <dbReference type="NCBI Taxonomy" id="2962635"/>
    <lineage>
        <taxon>Eukaryota</taxon>
        <taxon>Sar</taxon>
        <taxon>Stramenopiles</taxon>
        <taxon>Ochrophyta</taxon>
        <taxon>Bolidophyceae</taxon>
        <taxon>Parmales</taxon>
        <taxon>Triparmaceae</taxon>
        <taxon>Tetraparma</taxon>
    </lineage>
</organism>